<keyword evidence="3" id="KW-1185">Reference proteome</keyword>
<protein>
    <submittedName>
        <fullName evidence="2">Transcriptional regulator</fullName>
    </submittedName>
</protein>
<evidence type="ECO:0000259" key="1">
    <source>
        <dbReference type="Pfam" id="PF12680"/>
    </source>
</evidence>
<dbReference type="SUPFAM" id="SSF54427">
    <property type="entry name" value="NTF2-like"/>
    <property type="match status" value="1"/>
</dbReference>
<comment type="caution">
    <text evidence="2">The sequence shown here is derived from an EMBL/GenBank/DDBJ whole genome shotgun (WGS) entry which is preliminary data.</text>
</comment>
<name>A0A0Q2MCX9_VIBFU</name>
<organism evidence="2 3">
    <name type="scientific">Vibrio furnissii</name>
    <dbReference type="NCBI Taxonomy" id="29494"/>
    <lineage>
        <taxon>Bacteria</taxon>
        <taxon>Pseudomonadati</taxon>
        <taxon>Pseudomonadota</taxon>
        <taxon>Gammaproteobacteria</taxon>
        <taxon>Vibrionales</taxon>
        <taxon>Vibrionaceae</taxon>
        <taxon>Vibrio</taxon>
    </lineage>
</organism>
<dbReference type="Pfam" id="PF12680">
    <property type="entry name" value="SnoaL_2"/>
    <property type="match status" value="1"/>
</dbReference>
<evidence type="ECO:0000313" key="3">
    <source>
        <dbReference type="Proteomes" id="UP000051221"/>
    </source>
</evidence>
<dbReference type="InParanoid" id="A0A0Q2MCX9"/>
<gene>
    <name evidence="2" type="ORF">AMR76_11630</name>
</gene>
<dbReference type="Gene3D" id="3.10.450.50">
    <property type="match status" value="1"/>
</dbReference>
<dbReference type="InterPro" id="IPR032710">
    <property type="entry name" value="NTF2-like_dom_sf"/>
</dbReference>
<dbReference type="EMBL" id="LKHS01000009">
    <property type="protein sequence ID" value="KQH85921.1"/>
    <property type="molecule type" value="Genomic_DNA"/>
</dbReference>
<dbReference type="Proteomes" id="UP000051221">
    <property type="component" value="Unassembled WGS sequence"/>
</dbReference>
<dbReference type="RefSeq" id="WP_055466163.1">
    <property type="nucleotide sequence ID" value="NZ_CP115188.1"/>
</dbReference>
<sequence length="139" mass="16350">MDVHTVAQFYSQLNKHNLETLQEIYHPNIVFEDAAHRIEGFVSLSDYFANLYQNVDRCDFTIHEQHQNQSNAFLTWTMHLQHPKLGNGKLVNVQGVSHLRFHEGKVIYHRDYFDLGEMLYEQLPLLGSVIRSIKRRLGQ</sequence>
<dbReference type="AlphaFoldDB" id="A0A0Q2MCX9"/>
<evidence type="ECO:0000313" key="2">
    <source>
        <dbReference type="EMBL" id="KQH85921.1"/>
    </source>
</evidence>
<proteinExistence type="predicted"/>
<accession>A0A0Q2MCX9</accession>
<feature type="domain" description="SnoaL-like" evidence="1">
    <location>
        <begin position="6"/>
        <end position="109"/>
    </location>
</feature>
<reference evidence="2 3" key="1">
    <citation type="submission" date="2015-08" db="EMBL/GenBank/DDBJ databases">
        <title>Antibacterial properties of a collection of Vibrionaceae strains.</title>
        <authorList>
            <person name="Giubergia S."/>
        </authorList>
    </citation>
    <scope>NUCLEOTIDE SEQUENCE [LARGE SCALE GENOMIC DNA]</scope>
    <source>
        <strain evidence="2 3">S0821</strain>
    </source>
</reference>
<dbReference type="InterPro" id="IPR037401">
    <property type="entry name" value="SnoaL-like"/>
</dbReference>